<dbReference type="PROSITE" id="PS50176">
    <property type="entry name" value="ARM_REPEAT"/>
    <property type="match status" value="2"/>
</dbReference>
<dbReference type="InterPro" id="IPR011989">
    <property type="entry name" value="ARM-like"/>
</dbReference>
<feature type="repeat" description="ARM" evidence="1">
    <location>
        <begin position="138"/>
        <end position="180"/>
    </location>
</feature>
<sequence>MDLYLDNGCNVVRGEEGYYLGGLPFLLEAVSSGKLFSMTLAAQAIGLLGVARRVWPVVQAGAIPTYVELPREPEPLGKEIAVDVFCVLAVAEENAVLIVEELVRILQGNEEAAKSAAVDVLWDLSGYKHSISIVRESGAIPLLTELLRNGNGDLREKAAGTIAQLSNEGVNREAMVEAGAIPVLIDLLRGHSEEELREYARQVLINLQKTCFTMREFLKLLIPLHSWPYKRG</sequence>
<accession>A0A8B9A4N6</accession>
<dbReference type="Proteomes" id="UP000228380">
    <property type="component" value="Unplaced"/>
</dbReference>
<evidence type="ECO:0000313" key="3">
    <source>
        <dbReference type="RefSeq" id="XP_038978274.1"/>
    </source>
</evidence>
<feature type="repeat" description="ARM" evidence="1">
    <location>
        <begin position="179"/>
        <end position="207"/>
    </location>
</feature>
<gene>
    <name evidence="3" type="primary">LOC120108666</name>
</gene>
<dbReference type="OrthoDB" id="409644at2759"/>
<evidence type="ECO:0000313" key="2">
    <source>
        <dbReference type="Proteomes" id="UP000228380"/>
    </source>
</evidence>
<dbReference type="InterPro" id="IPR000225">
    <property type="entry name" value="Armadillo"/>
</dbReference>
<reference evidence="3" key="1">
    <citation type="submission" date="2025-08" db="UniProtKB">
        <authorList>
            <consortium name="RefSeq"/>
        </authorList>
    </citation>
    <scope>IDENTIFICATION</scope>
    <source>
        <tissue evidence="3">Young leaves</tissue>
    </source>
</reference>
<dbReference type="SMART" id="SM00185">
    <property type="entry name" value="ARM"/>
    <property type="match status" value="3"/>
</dbReference>
<dbReference type="Gene3D" id="1.25.10.10">
    <property type="entry name" value="Leucine-rich Repeat Variant"/>
    <property type="match status" value="1"/>
</dbReference>
<name>A0A8B9A4N6_PHODC</name>
<dbReference type="RefSeq" id="XP_038978274.1">
    <property type="nucleotide sequence ID" value="XM_039122346.1"/>
</dbReference>
<dbReference type="SUPFAM" id="SSF48371">
    <property type="entry name" value="ARM repeat"/>
    <property type="match status" value="1"/>
</dbReference>
<dbReference type="GeneID" id="120108666"/>
<dbReference type="AlphaFoldDB" id="A0A8B9A4N6"/>
<dbReference type="InterPro" id="IPR016024">
    <property type="entry name" value="ARM-type_fold"/>
</dbReference>
<protein>
    <submittedName>
        <fullName evidence="3">U-box domain-containing protein 11-like</fullName>
    </submittedName>
</protein>
<dbReference type="PANTHER" id="PTHR46241:SF1">
    <property type="entry name" value="OUTER DYNEIN ARM-DOCKING COMPLEX SUBUNIT 2"/>
    <property type="match status" value="1"/>
</dbReference>
<organism evidence="2 3">
    <name type="scientific">Phoenix dactylifera</name>
    <name type="common">Date palm</name>
    <dbReference type="NCBI Taxonomy" id="42345"/>
    <lineage>
        <taxon>Eukaryota</taxon>
        <taxon>Viridiplantae</taxon>
        <taxon>Streptophyta</taxon>
        <taxon>Embryophyta</taxon>
        <taxon>Tracheophyta</taxon>
        <taxon>Spermatophyta</taxon>
        <taxon>Magnoliopsida</taxon>
        <taxon>Liliopsida</taxon>
        <taxon>Arecaceae</taxon>
        <taxon>Coryphoideae</taxon>
        <taxon>Phoeniceae</taxon>
        <taxon>Phoenix</taxon>
    </lineage>
</organism>
<dbReference type="KEGG" id="pda:120108666"/>
<evidence type="ECO:0000256" key="1">
    <source>
        <dbReference type="PROSITE-ProRule" id="PRU00259"/>
    </source>
</evidence>
<dbReference type="PANTHER" id="PTHR46241">
    <property type="entry name" value="ARMADILLO REPEAT-CONTAINING PROTEIN 4 ARMC4"/>
    <property type="match status" value="1"/>
</dbReference>
<dbReference type="Pfam" id="PF00514">
    <property type="entry name" value="Arm"/>
    <property type="match status" value="2"/>
</dbReference>
<keyword evidence="2" id="KW-1185">Reference proteome</keyword>
<proteinExistence type="predicted"/>